<dbReference type="SMART" id="SM00184">
    <property type="entry name" value="RING"/>
    <property type="match status" value="1"/>
</dbReference>
<evidence type="ECO:0000256" key="3">
    <source>
        <dbReference type="ARBA" id="ARBA00022833"/>
    </source>
</evidence>
<proteinExistence type="predicted"/>
<dbReference type="PANTHER" id="PTHR45798:SF97">
    <property type="entry name" value="ALCOHOL-SENSITIVE RING FINGER PROTEIN 1"/>
    <property type="match status" value="1"/>
</dbReference>
<reference evidence="6" key="1">
    <citation type="submission" date="2017-07" db="EMBL/GenBank/DDBJ databases">
        <title>Taro Niue Genome Assembly and Annotation.</title>
        <authorList>
            <person name="Atibalentja N."/>
            <person name="Keating K."/>
            <person name="Fields C.J."/>
        </authorList>
    </citation>
    <scope>NUCLEOTIDE SEQUENCE</scope>
    <source>
        <strain evidence="6">Niue_2</strain>
        <tissue evidence="6">Leaf</tissue>
    </source>
</reference>
<sequence>MFSSHSIYITAPPPPTSLSSLLSKLLHTLTCLAATLPFHGQHRAPHALQLRRRYYPRRPPLLPYLCGGISPHCPLRLAPSTAPPPPAVLQSLTTLSFQPSSADHANFVECTICLADFTEGVEVRVLPCGHGFHIACIDLWLSSHATCPTCRWNLVSGAPAGSADPV</sequence>
<dbReference type="OrthoDB" id="8062037at2759"/>
<dbReference type="InterPro" id="IPR001841">
    <property type="entry name" value="Znf_RING"/>
</dbReference>
<name>A0A843V5I3_COLES</name>
<dbReference type="SUPFAM" id="SSF57850">
    <property type="entry name" value="RING/U-box"/>
    <property type="match status" value="1"/>
</dbReference>
<organism evidence="6 7">
    <name type="scientific">Colocasia esculenta</name>
    <name type="common">Wild taro</name>
    <name type="synonym">Arum esculentum</name>
    <dbReference type="NCBI Taxonomy" id="4460"/>
    <lineage>
        <taxon>Eukaryota</taxon>
        <taxon>Viridiplantae</taxon>
        <taxon>Streptophyta</taxon>
        <taxon>Embryophyta</taxon>
        <taxon>Tracheophyta</taxon>
        <taxon>Spermatophyta</taxon>
        <taxon>Magnoliopsida</taxon>
        <taxon>Liliopsida</taxon>
        <taxon>Araceae</taxon>
        <taxon>Aroideae</taxon>
        <taxon>Colocasieae</taxon>
        <taxon>Colocasia</taxon>
    </lineage>
</organism>
<evidence type="ECO:0000256" key="4">
    <source>
        <dbReference type="PROSITE-ProRule" id="PRU00175"/>
    </source>
</evidence>
<keyword evidence="7" id="KW-1185">Reference proteome</keyword>
<dbReference type="InterPro" id="IPR052788">
    <property type="entry name" value="RING-type_E3_ligase_ATL"/>
</dbReference>
<gene>
    <name evidence="6" type="ORF">Taro_023111</name>
</gene>
<dbReference type="Gene3D" id="3.30.40.10">
    <property type="entry name" value="Zinc/RING finger domain, C3HC4 (zinc finger)"/>
    <property type="match status" value="1"/>
</dbReference>
<keyword evidence="2 4" id="KW-0863">Zinc-finger</keyword>
<evidence type="ECO:0000256" key="1">
    <source>
        <dbReference type="ARBA" id="ARBA00022723"/>
    </source>
</evidence>
<protein>
    <recommendedName>
        <fullName evidence="5">RING-type domain-containing protein</fullName>
    </recommendedName>
</protein>
<dbReference type="CDD" id="cd16454">
    <property type="entry name" value="RING-H2_PA-TM-RING"/>
    <property type="match status" value="1"/>
</dbReference>
<dbReference type="Proteomes" id="UP000652761">
    <property type="component" value="Unassembled WGS sequence"/>
</dbReference>
<keyword evidence="3" id="KW-0862">Zinc</keyword>
<dbReference type="EMBL" id="NMUH01001248">
    <property type="protein sequence ID" value="MQL90516.1"/>
    <property type="molecule type" value="Genomic_DNA"/>
</dbReference>
<dbReference type="Pfam" id="PF13639">
    <property type="entry name" value="zf-RING_2"/>
    <property type="match status" value="1"/>
</dbReference>
<evidence type="ECO:0000313" key="7">
    <source>
        <dbReference type="Proteomes" id="UP000652761"/>
    </source>
</evidence>
<evidence type="ECO:0000256" key="2">
    <source>
        <dbReference type="ARBA" id="ARBA00022771"/>
    </source>
</evidence>
<feature type="domain" description="RING-type" evidence="5">
    <location>
        <begin position="110"/>
        <end position="151"/>
    </location>
</feature>
<evidence type="ECO:0000313" key="6">
    <source>
        <dbReference type="EMBL" id="MQL90516.1"/>
    </source>
</evidence>
<accession>A0A843V5I3</accession>
<evidence type="ECO:0000259" key="5">
    <source>
        <dbReference type="PROSITE" id="PS50089"/>
    </source>
</evidence>
<dbReference type="GO" id="GO:0008270">
    <property type="term" value="F:zinc ion binding"/>
    <property type="evidence" value="ECO:0007669"/>
    <property type="project" value="UniProtKB-KW"/>
</dbReference>
<dbReference type="PROSITE" id="PS50089">
    <property type="entry name" value="ZF_RING_2"/>
    <property type="match status" value="1"/>
</dbReference>
<keyword evidence="1" id="KW-0479">Metal-binding</keyword>
<comment type="caution">
    <text evidence="6">The sequence shown here is derived from an EMBL/GenBank/DDBJ whole genome shotgun (WGS) entry which is preliminary data.</text>
</comment>
<dbReference type="PANTHER" id="PTHR45798">
    <property type="entry name" value="RING-H2 FINGER PROTEIN ATL61-RELATED-RELATED"/>
    <property type="match status" value="1"/>
</dbReference>
<dbReference type="InterPro" id="IPR013083">
    <property type="entry name" value="Znf_RING/FYVE/PHD"/>
</dbReference>
<dbReference type="AlphaFoldDB" id="A0A843V5I3"/>